<gene>
    <name evidence="9" type="ORF">g.3725</name>
</gene>
<keyword evidence="2" id="KW-0698">rRNA processing</keyword>
<proteinExistence type="predicted"/>
<evidence type="ECO:0000313" key="9">
    <source>
        <dbReference type="EMBL" id="JAS24853.1"/>
    </source>
</evidence>
<dbReference type="Pfam" id="PF08168">
    <property type="entry name" value="NOL11_N"/>
    <property type="match status" value="1"/>
</dbReference>
<feature type="domain" description="Nucleolar protein 11 C-terminal" evidence="8">
    <location>
        <begin position="476"/>
        <end position="564"/>
    </location>
</feature>
<evidence type="ECO:0000256" key="2">
    <source>
        <dbReference type="ARBA" id="ARBA00022552"/>
    </source>
</evidence>
<dbReference type="PANTHER" id="PTHR15633">
    <property type="entry name" value="NUCLEOLAR PROTEIN 11"/>
    <property type="match status" value="1"/>
</dbReference>
<dbReference type="EMBL" id="GEDC01012445">
    <property type="protein sequence ID" value="JAS24853.1"/>
    <property type="molecule type" value="Transcribed_RNA"/>
</dbReference>
<evidence type="ECO:0008006" key="10">
    <source>
        <dbReference type="Google" id="ProtNLM"/>
    </source>
</evidence>
<evidence type="ECO:0000259" key="7">
    <source>
        <dbReference type="Pfam" id="PF08168"/>
    </source>
</evidence>
<accession>A0A1B6DGP0</accession>
<keyword evidence="5" id="KW-0804">Transcription</keyword>
<organism evidence="9">
    <name type="scientific">Clastoptera arizonana</name>
    <name type="common">Arizona spittle bug</name>
    <dbReference type="NCBI Taxonomy" id="38151"/>
    <lineage>
        <taxon>Eukaryota</taxon>
        <taxon>Metazoa</taxon>
        <taxon>Ecdysozoa</taxon>
        <taxon>Arthropoda</taxon>
        <taxon>Hexapoda</taxon>
        <taxon>Insecta</taxon>
        <taxon>Pterygota</taxon>
        <taxon>Neoptera</taxon>
        <taxon>Paraneoptera</taxon>
        <taxon>Hemiptera</taxon>
        <taxon>Auchenorrhyncha</taxon>
        <taxon>Cercopoidea</taxon>
        <taxon>Clastopteridae</taxon>
        <taxon>Clastoptera</taxon>
    </lineage>
</organism>
<evidence type="ECO:0000259" key="8">
    <source>
        <dbReference type="Pfam" id="PF20998"/>
    </source>
</evidence>
<dbReference type="GO" id="GO:0005730">
    <property type="term" value="C:nucleolus"/>
    <property type="evidence" value="ECO:0007669"/>
    <property type="project" value="UniProtKB-SubCell"/>
</dbReference>
<name>A0A1B6DGP0_9HEMI</name>
<dbReference type="Pfam" id="PF20998">
    <property type="entry name" value="Nol11_C"/>
    <property type="match status" value="1"/>
</dbReference>
<sequence length="564" mass="63355">MAKISSCYTLCPLIDQRSFLGVSEDSVTGCVIVTLGKNIIIKFKLSDQKQVSSWSSKHKLSAPVVFDATGQQYVGVCNANLIVLWEDSKVQLNKPVKFKFTDPIECVLVNKSLATPVVVYKSGHALPLNLALDSRKEPSNRSILNSGEIIEDCCLITLNGVAVVAIFTKQIKKGYRLHLVPLEDGVITPSCLNLERITGESLIGYSIVAQESCSLLTMWSDGLLFSLDLPTASLGDNFPGRVLTNLSAVSPRHQIAILPLNATHIAVYGADPSEEGALLLIVNIQLCVVQCKQLFKLYTTPPRLWLAGTNSLLFVVGQHLTVAPYYLGKQRLAALVASNITVVGQQITANWENKDLPDVIEEYESKIELKKEINRLLKEGHAQSRMCEIMFPVLLSSKKIDDLFWFFRNFSDIPVSCFVSTIVFCLQDLEHRKRKELLQEVLLTPITTDIPTLQQLRNGISLELVLTLFNELSNLMIEFPANLQLLEWTTLFLDAHYQRYLLSKNEAVIEQLNELKKVVDYQMKEFEVWQSLEPILVCLKNNQGFQEKSSISKQSYSIEQLRLY</sequence>
<dbReference type="InterPro" id="IPR042859">
    <property type="entry name" value="NOL11"/>
</dbReference>
<evidence type="ECO:0000256" key="5">
    <source>
        <dbReference type="ARBA" id="ARBA00023163"/>
    </source>
</evidence>
<evidence type="ECO:0000256" key="6">
    <source>
        <dbReference type="ARBA" id="ARBA00023242"/>
    </source>
</evidence>
<evidence type="ECO:0000256" key="3">
    <source>
        <dbReference type="ARBA" id="ARBA00023015"/>
    </source>
</evidence>
<reference evidence="9" key="1">
    <citation type="submission" date="2015-12" db="EMBL/GenBank/DDBJ databases">
        <title>De novo transcriptome assembly of four potential Pierce s Disease insect vectors from Arizona vineyards.</title>
        <authorList>
            <person name="Tassone E.E."/>
        </authorList>
    </citation>
    <scope>NUCLEOTIDE SEQUENCE</scope>
</reference>
<evidence type="ECO:0000256" key="4">
    <source>
        <dbReference type="ARBA" id="ARBA00023159"/>
    </source>
</evidence>
<keyword evidence="3" id="KW-0805">Transcription regulation</keyword>
<keyword evidence="6" id="KW-0539">Nucleus</keyword>
<dbReference type="PANTHER" id="PTHR15633:SF2">
    <property type="entry name" value="NUCLEOLAR PROTEIN 11"/>
    <property type="match status" value="1"/>
</dbReference>
<comment type="subcellular location">
    <subcellularLocation>
        <location evidence="1">Nucleus</location>
        <location evidence="1">Nucleolus</location>
    </subcellularLocation>
</comment>
<keyword evidence="4" id="KW-0010">Activator</keyword>
<dbReference type="InterPro" id="IPR048897">
    <property type="entry name" value="Nol11_C"/>
</dbReference>
<protein>
    <recommendedName>
        <fullName evidence="10">Nucleolar protein 11</fullName>
    </recommendedName>
</protein>
<dbReference type="InterPro" id="IPR012584">
    <property type="entry name" value="NOL11_N"/>
</dbReference>
<dbReference type="GO" id="GO:0003723">
    <property type="term" value="F:RNA binding"/>
    <property type="evidence" value="ECO:0007669"/>
    <property type="project" value="TreeGrafter"/>
</dbReference>
<feature type="domain" description="Nucleolar protein 11 N-terminal" evidence="7">
    <location>
        <begin position="1"/>
        <end position="325"/>
    </location>
</feature>
<evidence type="ECO:0000256" key="1">
    <source>
        <dbReference type="ARBA" id="ARBA00004604"/>
    </source>
</evidence>
<dbReference type="GO" id="GO:0030490">
    <property type="term" value="P:maturation of SSU-rRNA"/>
    <property type="evidence" value="ECO:0007669"/>
    <property type="project" value="InterPro"/>
</dbReference>
<dbReference type="AlphaFoldDB" id="A0A1B6DGP0"/>